<comment type="caution">
    <text evidence="8">The sequence shown here is derived from an EMBL/GenBank/DDBJ whole genome shotgun (WGS) entry which is preliminary data.</text>
</comment>
<proteinExistence type="inferred from homology"/>
<gene>
    <name evidence="8" type="primary">crtp2</name>
    <name evidence="8" type="ORF">SPIL2461_LOCUS21794</name>
</gene>
<keyword evidence="3" id="KW-0813">Transport</keyword>
<dbReference type="Proteomes" id="UP000649617">
    <property type="component" value="Unassembled WGS sequence"/>
</dbReference>
<comment type="subcellular location">
    <subcellularLocation>
        <location evidence="1">Membrane</location>
        <topology evidence="1">Multi-pass membrane protein</topology>
    </subcellularLocation>
</comment>
<dbReference type="EMBL" id="CAJNIZ010046598">
    <property type="protein sequence ID" value="CAE7752180.1"/>
    <property type="molecule type" value="Genomic_DNA"/>
</dbReference>
<evidence type="ECO:0000256" key="4">
    <source>
        <dbReference type="ARBA" id="ARBA00022692"/>
    </source>
</evidence>
<name>A0A812XSW1_SYMPI</name>
<evidence type="ECO:0000256" key="6">
    <source>
        <dbReference type="ARBA" id="ARBA00023136"/>
    </source>
</evidence>
<organism evidence="8 9">
    <name type="scientific">Symbiodinium pilosum</name>
    <name type="common">Dinoflagellate</name>
    <dbReference type="NCBI Taxonomy" id="2952"/>
    <lineage>
        <taxon>Eukaryota</taxon>
        <taxon>Sar</taxon>
        <taxon>Alveolata</taxon>
        <taxon>Dinophyceae</taxon>
        <taxon>Suessiales</taxon>
        <taxon>Symbiodiniaceae</taxon>
        <taxon>Symbiodinium</taxon>
    </lineage>
</organism>
<dbReference type="InterPro" id="IPR013936">
    <property type="entry name" value="CRT-like"/>
</dbReference>
<feature type="transmembrane region" description="Helical" evidence="7">
    <location>
        <begin position="207"/>
        <end position="224"/>
    </location>
</feature>
<evidence type="ECO:0000256" key="1">
    <source>
        <dbReference type="ARBA" id="ARBA00004141"/>
    </source>
</evidence>
<dbReference type="SUPFAM" id="SSF103481">
    <property type="entry name" value="Multidrug resistance efflux transporter EmrE"/>
    <property type="match status" value="1"/>
</dbReference>
<protein>
    <submittedName>
        <fullName evidence="8">Crtp2 protein</fullName>
    </submittedName>
</protein>
<dbReference type="Pfam" id="PF08627">
    <property type="entry name" value="CRT-like"/>
    <property type="match status" value="1"/>
</dbReference>
<feature type="transmembrane region" description="Helical" evidence="7">
    <location>
        <begin position="84"/>
        <end position="105"/>
    </location>
</feature>
<feature type="transmembrane region" description="Helical" evidence="7">
    <location>
        <begin position="342"/>
        <end position="362"/>
    </location>
</feature>
<evidence type="ECO:0000256" key="3">
    <source>
        <dbReference type="ARBA" id="ARBA00022448"/>
    </source>
</evidence>
<evidence type="ECO:0000256" key="7">
    <source>
        <dbReference type="SAM" id="Phobius"/>
    </source>
</evidence>
<accession>A0A812XSW1</accession>
<evidence type="ECO:0000256" key="2">
    <source>
        <dbReference type="ARBA" id="ARBA00006690"/>
    </source>
</evidence>
<dbReference type="PANTHER" id="PTHR31326">
    <property type="entry name" value="PROTEIN CLT2, CHLOROPLASTIC"/>
    <property type="match status" value="1"/>
</dbReference>
<dbReference type="PANTHER" id="PTHR31326:SF1">
    <property type="entry name" value="PROTEIN CLT2, CHLOROPLASTIC"/>
    <property type="match status" value="1"/>
</dbReference>
<feature type="transmembrane region" description="Helical" evidence="7">
    <location>
        <begin position="374"/>
        <end position="393"/>
    </location>
</feature>
<feature type="transmembrane region" description="Helical" evidence="7">
    <location>
        <begin position="177"/>
        <end position="195"/>
    </location>
</feature>
<sequence>MASQPGSARTLEVDQRPVRSAAAGGIRSCGAVGNPKRSGGSAFVLNVFLLVTVVILGCANIIAKQIAAQPLKRYSYMLTLAVQIAYLPLYWSILGLLLLVGAVPLEQFRFVWQWHGSRAPGLAFFAASALGDALGDGIHAICTDHVSGPLQSLANSFISIFIAVLSMCVFQERYSLMQCLALLAVLSAVVVGFLPSLEGHSNTQPEFAIIFAGSCFFYSASFVIKELMFKRFKAWQEAPHPGGPEARSGLSGLNIFVMNAHLAVFQLPLTVLLLPLNELLKQTDGEGILAFSREAFACVFGGSCGPDSNHPELAGRCVATYVLLNVLWNLSMVLAVKHSGSLATNIALKAVFPVSTVLFAYVDWPLLGQTSLSWLVWLSILILLPSIAAYQWATDLQAQRTRATCCWPLFAQLSSYPLLEPSLSQ</sequence>
<comment type="similarity">
    <text evidence="2">Belongs to the CRT-like transporter family.</text>
</comment>
<dbReference type="GO" id="GO:0016020">
    <property type="term" value="C:membrane"/>
    <property type="evidence" value="ECO:0007669"/>
    <property type="project" value="UniProtKB-SubCell"/>
</dbReference>
<evidence type="ECO:0000313" key="9">
    <source>
        <dbReference type="Proteomes" id="UP000649617"/>
    </source>
</evidence>
<keyword evidence="5 7" id="KW-1133">Transmembrane helix</keyword>
<feature type="transmembrane region" description="Helical" evidence="7">
    <location>
        <begin position="153"/>
        <end position="170"/>
    </location>
</feature>
<dbReference type="OrthoDB" id="416555at2759"/>
<evidence type="ECO:0000313" key="8">
    <source>
        <dbReference type="EMBL" id="CAE7752180.1"/>
    </source>
</evidence>
<keyword evidence="9" id="KW-1185">Reference proteome</keyword>
<dbReference type="InterPro" id="IPR037185">
    <property type="entry name" value="EmrE-like"/>
</dbReference>
<keyword evidence="6 7" id="KW-0472">Membrane</keyword>
<keyword evidence="4 7" id="KW-0812">Transmembrane</keyword>
<evidence type="ECO:0000256" key="5">
    <source>
        <dbReference type="ARBA" id="ARBA00022989"/>
    </source>
</evidence>
<reference evidence="8" key="1">
    <citation type="submission" date="2021-02" db="EMBL/GenBank/DDBJ databases">
        <authorList>
            <person name="Dougan E. K."/>
            <person name="Rhodes N."/>
            <person name="Thang M."/>
            <person name="Chan C."/>
        </authorList>
    </citation>
    <scope>NUCLEOTIDE SEQUENCE</scope>
</reference>
<dbReference type="AlphaFoldDB" id="A0A812XSW1"/>
<feature type="transmembrane region" description="Helical" evidence="7">
    <location>
        <begin position="43"/>
        <end position="63"/>
    </location>
</feature>